<proteinExistence type="predicted"/>
<comment type="caution">
    <text evidence="1">The sequence shown here is derived from an EMBL/GenBank/DDBJ whole genome shotgun (WGS) entry which is preliminary data.</text>
</comment>
<organism evidence="1 2">
    <name type="scientific">Rhynchophorus ferrugineus</name>
    <name type="common">Red palm weevil</name>
    <name type="synonym">Curculio ferrugineus</name>
    <dbReference type="NCBI Taxonomy" id="354439"/>
    <lineage>
        <taxon>Eukaryota</taxon>
        <taxon>Metazoa</taxon>
        <taxon>Ecdysozoa</taxon>
        <taxon>Arthropoda</taxon>
        <taxon>Hexapoda</taxon>
        <taxon>Insecta</taxon>
        <taxon>Pterygota</taxon>
        <taxon>Neoptera</taxon>
        <taxon>Endopterygota</taxon>
        <taxon>Coleoptera</taxon>
        <taxon>Polyphaga</taxon>
        <taxon>Cucujiformia</taxon>
        <taxon>Curculionidae</taxon>
        <taxon>Dryophthorinae</taxon>
        <taxon>Rhynchophorus</taxon>
    </lineage>
</organism>
<feature type="non-terminal residue" evidence="1">
    <location>
        <position position="1"/>
    </location>
</feature>
<reference evidence="1" key="1">
    <citation type="submission" date="2020-08" db="EMBL/GenBank/DDBJ databases">
        <title>Genome sequencing and assembly of the red palm weevil Rhynchophorus ferrugineus.</title>
        <authorList>
            <person name="Dias G.B."/>
            <person name="Bergman C.M."/>
            <person name="Manee M."/>
        </authorList>
    </citation>
    <scope>NUCLEOTIDE SEQUENCE</scope>
    <source>
        <strain evidence="1">AA-2017</strain>
        <tissue evidence="1">Whole larva</tissue>
    </source>
</reference>
<gene>
    <name evidence="1" type="ORF">GWI33_012463</name>
</gene>
<dbReference type="Proteomes" id="UP000625711">
    <property type="component" value="Unassembled WGS sequence"/>
</dbReference>
<sequence length="60" mass="6890">TKQELEDLMSDIKKTANKVRAKLKDVMTIWRTCDDDAVMDDKPVECVQGQLFLMSFGDHT</sequence>
<protein>
    <submittedName>
        <fullName evidence="1">Uncharacterized protein</fullName>
    </submittedName>
</protein>
<dbReference type="EMBL" id="JAACXV010011930">
    <property type="protein sequence ID" value="KAF7274874.1"/>
    <property type="molecule type" value="Genomic_DNA"/>
</dbReference>
<evidence type="ECO:0000313" key="1">
    <source>
        <dbReference type="EMBL" id="KAF7274874.1"/>
    </source>
</evidence>
<name>A0A834ME59_RHYFE</name>
<evidence type="ECO:0000313" key="2">
    <source>
        <dbReference type="Proteomes" id="UP000625711"/>
    </source>
</evidence>
<dbReference type="OrthoDB" id="10255013at2759"/>
<dbReference type="AlphaFoldDB" id="A0A834ME59"/>
<dbReference type="Gene3D" id="1.20.58.70">
    <property type="match status" value="1"/>
</dbReference>
<keyword evidence="2" id="KW-1185">Reference proteome</keyword>
<accession>A0A834ME59</accession>